<dbReference type="RefSeq" id="WP_039336004.1">
    <property type="nucleotide sequence ID" value="NZ_JTJJ01000112.1"/>
</dbReference>
<protein>
    <submittedName>
        <fullName evidence="2">Uncharacterized protein</fullName>
    </submittedName>
</protein>
<gene>
    <name evidence="2" type="ORF">QU24_23055</name>
</gene>
<organism evidence="2 3">
    <name type="scientific">Pantoea rodasii</name>
    <dbReference type="NCBI Taxonomy" id="1076549"/>
    <lineage>
        <taxon>Bacteria</taxon>
        <taxon>Pseudomonadati</taxon>
        <taxon>Pseudomonadota</taxon>
        <taxon>Gammaproteobacteria</taxon>
        <taxon>Enterobacterales</taxon>
        <taxon>Erwiniaceae</taxon>
        <taxon>Pantoea</taxon>
    </lineage>
</organism>
<evidence type="ECO:0000313" key="3">
    <source>
        <dbReference type="Proteomes" id="UP000030853"/>
    </source>
</evidence>
<dbReference type="AlphaFoldDB" id="A0A0B1R3E7"/>
<accession>A0A0B1R3E7</accession>
<evidence type="ECO:0000256" key="1">
    <source>
        <dbReference type="SAM" id="SignalP"/>
    </source>
</evidence>
<comment type="caution">
    <text evidence="2">The sequence shown here is derived from an EMBL/GenBank/DDBJ whole genome shotgun (WGS) entry which is preliminary data.</text>
</comment>
<proteinExistence type="predicted"/>
<dbReference type="EMBL" id="JTJJ01000112">
    <property type="protein sequence ID" value="KHJ65722.1"/>
    <property type="molecule type" value="Genomic_DNA"/>
</dbReference>
<evidence type="ECO:0000313" key="2">
    <source>
        <dbReference type="EMBL" id="KHJ65722.1"/>
    </source>
</evidence>
<name>A0A0B1R3E7_9GAMM</name>
<sequence length="105" mass="11648">MRTTGKFLLITLLLSPLAHASSEAAWQQNSSNRQQACLKASGLTSVKIIGKPIQYDDSVGYDALLLEGRYPQKHMKNQIGRELCLYQRQSGKASVSEADQLRVVK</sequence>
<keyword evidence="1" id="KW-0732">Signal</keyword>
<reference evidence="2 3" key="1">
    <citation type="submission" date="2014-11" db="EMBL/GenBank/DDBJ databases">
        <title>Genome sequencing of Pantoea rodasii ND03.</title>
        <authorList>
            <person name="Muhamad Yunos N.Y."/>
            <person name="Chan K.-G."/>
        </authorList>
    </citation>
    <scope>NUCLEOTIDE SEQUENCE [LARGE SCALE GENOMIC DNA]</scope>
    <source>
        <strain evidence="2 3">ND03</strain>
    </source>
</reference>
<feature type="chain" id="PRO_5002081481" evidence="1">
    <location>
        <begin position="21"/>
        <end position="105"/>
    </location>
</feature>
<dbReference type="Proteomes" id="UP000030853">
    <property type="component" value="Unassembled WGS sequence"/>
</dbReference>
<feature type="signal peptide" evidence="1">
    <location>
        <begin position="1"/>
        <end position="20"/>
    </location>
</feature>